<evidence type="ECO:0000313" key="2">
    <source>
        <dbReference type="Proteomes" id="UP000468388"/>
    </source>
</evidence>
<dbReference type="Proteomes" id="UP000468388">
    <property type="component" value="Unassembled WGS sequence"/>
</dbReference>
<accession>A0A6N8JG49</accession>
<comment type="caution">
    <text evidence="1">The sequence shown here is derived from an EMBL/GenBank/DDBJ whole genome shotgun (WGS) entry which is preliminary data.</text>
</comment>
<protein>
    <submittedName>
        <fullName evidence="1">Uncharacterized protein</fullName>
    </submittedName>
</protein>
<gene>
    <name evidence="1" type="ORF">GO495_26635</name>
</gene>
<dbReference type="EMBL" id="WRXO01000010">
    <property type="protein sequence ID" value="MVT44200.1"/>
    <property type="molecule type" value="Genomic_DNA"/>
</dbReference>
<sequence length="98" mass="11454">MKKSMPSTPPPVNVLQDVHSRMINLPIYFRERVCEECAWSVPTFYRKMRSVNKPGGLDKDKIIPSLSNAEKEKIIAVMDEVYQGFWNYCDKYRKKPGK</sequence>
<organism evidence="1 2">
    <name type="scientific">Chitinophaga oryziterrae</name>
    <dbReference type="NCBI Taxonomy" id="1031224"/>
    <lineage>
        <taxon>Bacteria</taxon>
        <taxon>Pseudomonadati</taxon>
        <taxon>Bacteroidota</taxon>
        <taxon>Chitinophagia</taxon>
        <taxon>Chitinophagales</taxon>
        <taxon>Chitinophagaceae</taxon>
        <taxon>Chitinophaga</taxon>
    </lineage>
</organism>
<proteinExistence type="predicted"/>
<dbReference type="OrthoDB" id="672834at2"/>
<keyword evidence="2" id="KW-1185">Reference proteome</keyword>
<reference evidence="1 2" key="1">
    <citation type="submission" date="2019-12" db="EMBL/GenBank/DDBJ databases">
        <title>The draft genomic sequence of strain Chitinophaga oryziterrae JCM 16595.</title>
        <authorList>
            <person name="Zhang X."/>
        </authorList>
    </citation>
    <scope>NUCLEOTIDE SEQUENCE [LARGE SCALE GENOMIC DNA]</scope>
    <source>
        <strain evidence="1 2">JCM 16595</strain>
    </source>
</reference>
<name>A0A6N8JG49_9BACT</name>
<dbReference type="AlphaFoldDB" id="A0A6N8JG49"/>
<evidence type="ECO:0000313" key="1">
    <source>
        <dbReference type="EMBL" id="MVT44200.1"/>
    </source>
</evidence>
<dbReference type="RefSeq" id="WP_143056555.1">
    <property type="nucleotide sequence ID" value="NZ_BAAAZB010000021.1"/>
</dbReference>